<accession>A0A0E9SSS5</accession>
<dbReference type="EMBL" id="GBXM01064178">
    <property type="protein sequence ID" value="JAH44399.1"/>
    <property type="molecule type" value="Transcribed_RNA"/>
</dbReference>
<protein>
    <submittedName>
        <fullName evidence="1">Uncharacterized protein</fullName>
    </submittedName>
</protein>
<dbReference type="AlphaFoldDB" id="A0A0E9SSS5"/>
<proteinExistence type="predicted"/>
<organism evidence="1">
    <name type="scientific">Anguilla anguilla</name>
    <name type="common">European freshwater eel</name>
    <name type="synonym">Muraena anguilla</name>
    <dbReference type="NCBI Taxonomy" id="7936"/>
    <lineage>
        <taxon>Eukaryota</taxon>
        <taxon>Metazoa</taxon>
        <taxon>Chordata</taxon>
        <taxon>Craniata</taxon>
        <taxon>Vertebrata</taxon>
        <taxon>Euteleostomi</taxon>
        <taxon>Actinopterygii</taxon>
        <taxon>Neopterygii</taxon>
        <taxon>Teleostei</taxon>
        <taxon>Anguilliformes</taxon>
        <taxon>Anguillidae</taxon>
        <taxon>Anguilla</taxon>
    </lineage>
</organism>
<name>A0A0E9SSS5_ANGAN</name>
<sequence>MHLCLLEQCTLQAQLNGDCASGSLLVTESPSK</sequence>
<reference evidence="1" key="2">
    <citation type="journal article" date="2015" name="Fish Shellfish Immunol.">
        <title>Early steps in the European eel (Anguilla anguilla)-Vibrio vulnificus interaction in the gills: Role of the RtxA13 toxin.</title>
        <authorList>
            <person name="Callol A."/>
            <person name="Pajuelo D."/>
            <person name="Ebbesson L."/>
            <person name="Teles M."/>
            <person name="MacKenzie S."/>
            <person name="Amaro C."/>
        </authorList>
    </citation>
    <scope>NUCLEOTIDE SEQUENCE</scope>
</reference>
<evidence type="ECO:0000313" key="1">
    <source>
        <dbReference type="EMBL" id="JAH44399.1"/>
    </source>
</evidence>
<reference evidence="1" key="1">
    <citation type="submission" date="2014-11" db="EMBL/GenBank/DDBJ databases">
        <authorList>
            <person name="Amaro Gonzalez C."/>
        </authorList>
    </citation>
    <scope>NUCLEOTIDE SEQUENCE</scope>
</reference>